<feature type="compositionally biased region" description="Polar residues" evidence="5">
    <location>
        <begin position="703"/>
        <end position="713"/>
    </location>
</feature>
<keyword evidence="8" id="KW-1185">Reference proteome</keyword>
<feature type="transmembrane region" description="Helical" evidence="6">
    <location>
        <begin position="368"/>
        <end position="393"/>
    </location>
</feature>
<dbReference type="Gene3D" id="1.20.1250.20">
    <property type="entry name" value="MFS general substrate transporter like domains"/>
    <property type="match status" value="1"/>
</dbReference>
<name>A0A319ECR2_ASPSB</name>
<dbReference type="GO" id="GO:0022857">
    <property type="term" value="F:transmembrane transporter activity"/>
    <property type="evidence" value="ECO:0007669"/>
    <property type="project" value="InterPro"/>
</dbReference>
<accession>A0A319ECR2</accession>
<dbReference type="Proteomes" id="UP000248423">
    <property type="component" value="Unassembled WGS sequence"/>
</dbReference>
<proteinExistence type="predicted"/>
<dbReference type="InterPro" id="IPR011701">
    <property type="entry name" value="MFS"/>
</dbReference>
<gene>
    <name evidence="7" type="ORF">BO78DRAFT_406032</name>
</gene>
<evidence type="ECO:0000256" key="5">
    <source>
        <dbReference type="SAM" id="MobiDB-lite"/>
    </source>
</evidence>
<keyword evidence="3 6" id="KW-1133">Transmembrane helix</keyword>
<feature type="transmembrane region" description="Helical" evidence="6">
    <location>
        <begin position="224"/>
        <end position="246"/>
    </location>
</feature>
<keyword evidence="4 6" id="KW-0472">Membrane</keyword>
<feature type="region of interest" description="Disordered" evidence="5">
    <location>
        <begin position="1"/>
        <end position="42"/>
    </location>
</feature>
<feature type="compositionally biased region" description="Basic and acidic residues" evidence="5">
    <location>
        <begin position="714"/>
        <end position="723"/>
    </location>
</feature>
<dbReference type="InterPro" id="IPR011990">
    <property type="entry name" value="TPR-like_helical_dom_sf"/>
</dbReference>
<protein>
    <submittedName>
        <fullName evidence="7">MFS general substrate transporter</fullName>
    </submittedName>
</protein>
<dbReference type="Gene3D" id="1.25.40.10">
    <property type="entry name" value="Tetratricopeptide repeat domain"/>
    <property type="match status" value="1"/>
</dbReference>
<dbReference type="GO" id="GO:0016020">
    <property type="term" value="C:membrane"/>
    <property type="evidence" value="ECO:0007669"/>
    <property type="project" value="UniProtKB-SubCell"/>
</dbReference>
<feature type="transmembrane region" description="Helical" evidence="6">
    <location>
        <begin position="283"/>
        <end position="301"/>
    </location>
</feature>
<organism evidence="7 8">
    <name type="scientific">Aspergillus sclerotiicarbonarius (strain CBS 121057 / IBT 28362)</name>
    <dbReference type="NCBI Taxonomy" id="1448318"/>
    <lineage>
        <taxon>Eukaryota</taxon>
        <taxon>Fungi</taxon>
        <taxon>Dikarya</taxon>
        <taxon>Ascomycota</taxon>
        <taxon>Pezizomycotina</taxon>
        <taxon>Eurotiomycetes</taxon>
        <taxon>Eurotiomycetidae</taxon>
        <taxon>Eurotiales</taxon>
        <taxon>Aspergillaceae</taxon>
        <taxon>Aspergillus</taxon>
        <taxon>Aspergillus subgen. Circumdati</taxon>
    </lineage>
</organism>
<dbReference type="PANTHER" id="PTHR23507:SF40">
    <property type="entry name" value="TETRACYCLINE-EFFLUX TRANSPORTER"/>
    <property type="match status" value="1"/>
</dbReference>
<dbReference type="EMBL" id="KZ826337">
    <property type="protein sequence ID" value="PYI08017.1"/>
    <property type="molecule type" value="Genomic_DNA"/>
</dbReference>
<feature type="transmembrane region" description="Helical" evidence="6">
    <location>
        <begin position="258"/>
        <end position="277"/>
    </location>
</feature>
<sequence length="1352" mass="151307">MARSVPTIEGDAPPAMHTEVHGESQAGPPPIIDAGPRNRRGTIPFHVHEQTPLLQQENDELESDHESLANPQNDAAAGQKSFWRTCRSPSILWILPFLIVYMLGVGGTAVPKINLMMSLICRDYMARKATQNPGFTYLPVIIGSHNSQCQTPEVQSKLAQFQLYFNLLAGILSALACPRLGHLSDRYGRTKILALSAFGTVLAEAITVFVAARPDLVSVNVLLLAAFVDGLCGSFTTIMALTMSYTSDCTVPSKRSAAFGYLYGSLFAGVAAGQALSTFNASLGLHVLYFIAVLTVVPESLPKERQHISRDSHRRKVSNEGEAGWLSLENLNPKRLITPLSVFFPPVGRPSALFPNRHGASPALRRNIILLTAIDTIAFGVAMGTAQVVIIYAEYKFGWGNVESSVFISIVSIARVVNLFVVYPIVTAIFREPPRPEHIVSGSSTCEVVLIRISLLLEMSSVMVFSGIVTALGGIAIPTLQSSLTKHVPRERLGQILGAKGLLHALARVVAPTVCSLLYSLTVGKFTPTATVPSRNALRVLRRLALAGSTVGSFCTVAAITYDVHRRVRVAERIIENKRALQTSAPNYDATSAARRLARMMEAAEAGEFMGLESLKEQDRKLREAQALPTEADMHGDNLSSEFRVESQEPPAPEGSFLDAARSKLIDSLNPGQEPVNSPLMNDLPPNLIRSTDALDRAKTTLAHATNSTNNDTVKNETGDTPREQPSITEQMQTLLDHGRPIDAAHLFLDAHPATLKGISSDRRELAVKAMYANCKEENVMVARNIFERLEEVDKVSNGMWKILMFALARKGNIESVATIFTRYMHKFKVPPEMVDIVLRCLLESHRLTTAKWFLLRNLEVDRGCGLCGAYLTGLWKKTRSIELLNGQLKKILTILPRLQKEPTDKLFNPVIKAYVEFGRLADAEALVKEMTTTYGIPLRCRTKGLLVYGKALSCDWEGVDAGLREMHELKLTSRRFDFTPIFDRIFLEYWVSHSGVEIRDFVYRYIGDFELVPDKILYKHILEAFVEKGDKDMVNEFLRFARERRWPTYINDHDFLEMLRARRHALEEAPVGFWQMLQAARLKYGQAATSQHVLGYDQRSFPVPEVNLMPYTQSPLPWYQRTMQHMTPSKPVDQYQKLHKQMVHYMHVGKLTEALKCYQNAKNARFQVKQLHVELAVICTLLEDVCMKMFLRAFAATENVSGIRWCILTALARGSALNRDFVIEARRVIGTLHRQLDSAAGTEEASRQMEKVEYLTHATDLLEKKSEGDSQMWQLKTNPKVKKAGRQMLKRPLDERRLFKKARLQETVEGWDEEYGLEAVLGRIDIDPRSIALRWSEKHCLGQVRDVEDLL</sequence>
<dbReference type="PANTHER" id="PTHR23507">
    <property type="entry name" value="ZGC:174356"/>
    <property type="match status" value="1"/>
</dbReference>
<reference evidence="7 8" key="1">
    <citation type="submission" date="2018-02" db="EMBL/GenBank/DDBJ databases">
        <title>The genomes of Aspergillus section Nigri reveals drivers in fungal speciation.</title>
        <authorList>
            <consortium name="DOE Joint Genome Institute"/>
            <person name="Vesth T.C."/>
            <person name="Nybo J."/>
            <person name="Theobald S."/>
            <person name="Brandl J."/>
            <person name="Frisvad J.C."/>
            <person name="Nielsen K.F."/>
            <person name="Lyhne E.K."/>
            <person name="Kogle M.E."/>
            <person name="Kuo A."/>
            <person name="Riley R."/>
            <person name="Clum A."/>
            <person name="Nolan M."/>
            <person name="Lipzen A."/>
            <person name="Salamov A."/>
            <person name="Henrissat B."/>
            <person name="Wiebenga A."/>
            <person name="De vries R.P."/>
            <person name="Grigoriev I.V."/>
            <person name="Mortensen U.H."/>
            <person name="Andersen M.R."/>
            <person name="Baker S.E."/>
        </authorList>
    </citation>
    <scope>NUCLEOTIDE SEQUENCE [LARGE SCALE GENOMIC DNA]</scope>
    <source>
        <strain evidence="7 8">CBS 121057</strain>
    </source>
</reference>
<dbReference type="InterPro" id="IPR036259">
    <property type="entry name" value="MFS_trans_sf"/>
</dbReference>
<dbReference type="VEuPathDB" id="FungiDB:BO78DRAFT_406032"/>
<feature type="transmembrane region" description="Helical" evidence="6">
    <location>
        <begin position="161"/>
        <end position="180"/>
    </location>
</feature>
<dbReference type="SUPFAM" id="SSF103473">
    <property type="entry name" value="MFS general substrate transporter"/>
    <property type="match status" value="1"/>
</dbReference>
<feature type="transmembrane region" description="Helical" evidence="6">
    <location>
        <begin position="405"/>
        <end position="426"/>
    </location>
</feature>
<feature type="region of interest" description="Disordered" evidence="5">
    <location>
        <begin position="628"/>
        <end position="656"/>
    </location>
</feature>
<evidence type="ECO:0000256" key="6">
    <source>
        <dbReference type="SAM" id="Phobius"/>
    </source>
</evidence>
<evidence type="ECO:0000256" key="4">
    <source>
        <dbReference type="ARBA" id="ARBA00023136"/>
    </source>
</evidence>
<keyword evidence="2 6" id="KW-0812">Transmembrane</keyword>
<evidence type="ECO:0000313" key="7">
    <source>
        <dbReference type="EMBL" id="PYI08017.1"/>
    </source>
</evidence>
<comment type="subcellular location">
    <subcellularLocation>
        <location evidence="1">Membrane</location>
        <topology evidence="1">Multi-pass membrane protein</topology>
    </subcellularLocation>
</comment>
<evidence type="ECO:0000313" key="8">
    <source>
        <dbReference type="Proteomes" id="UP000248423"/>
    </source>
</evidence>
<evidence type="ECO:0000256" key="1">
    <source>
        <dbReference type="ARBA" id="ARBA00004141"/>
    </source>
</evidence>
<feature type="transmembrane region" description="Helical" evidence="6">
    <location>
        <begin position="90"/>
        <end position="110"/>
    </location>
</feature>
<evidence type="ECO:0000256" key="2">
    <source>
        <dbReference type="ARBA" id="ARBA00022692"/>
    </source>
</evidence>
<feature type="region of interest" description="Disordered" evidence="5">
    <location>
        <begin position="702"/>
        <end position="725"/>
    </location>
</feature>
<evidence type="ECO:0000256" key="3">
    <source>
        <dbReference type="ARBA" id="ARBA00022989"/>
    </source>
</evidence>
<dbReference type="OrthoDB" id="3026777at2759"/>
<feature type="transmembrane region" description="Helical" evidence="6">
    <location>
        <begin position="192"/>
        <end position="212"/>
    </location>
</feature>
<dbReference type="Pfam" id="PF07690">
    <property type="entry name" value="MFS_1"/>
    <property type="match status" value="1"/>
</dbReference>